<evidence type="ECO:0000313" key="3">
    <source>
        <dbReference type="Proteomes" id="UP001161757"/>
    </source>
</evidence>
<protein>
    <submittedName>
        <fullName evidence="2">Ribosylnicotinamide kinase</fullName>
    </submittedName>
</protein>
<dbReference type="EMBL" id="JAJGCB010000007">
    <property type="protein sequence ID" value="KAJ8991699.1"/>
    <property type="molecule type" value="Genomic_DNA"/>
</dbReference>
<sequence length="400" mass="44638">MTTVPQSIVAATEDENKDQPRNPQNQDKDTDTSPSRSRSNAALQTILIGLSGPSSSGKTTLARLLRTIFDFEITVPVGVPSIKAGKAEAEAGHGEGTQHQQQQPSLTSGADGGQMQEEGRSCRWKVTLFVLHEDDFYKTDKDVPVATVSSPEYGTRDLLDWDCVESLDLPLLENTLRHVRNHGTLPPDTLSKEDQNAIGPIDIRDEEVERIKREVKGWFERTIRSITASASLECAGKVDTFQSDPYEKEIRICVLDGFLLYSEPPGSEVESTGSGSASASSVSLLAHLHTISRTLLDRRLFLPVTRDQMLQRRLARMGYVTLEGFWVDPPGYVKDVVWPNYARDHSWMFVNGDADACVFADNKCKEHQIDVCPGQGRWRLREVLDWAVEKVEETVVEKLR</sequence>
<organism evidence="2 3">
    <name type="scientific">Exophiala dermatitidis</name>
    <name type="common">Black yeast-like fungus</name>
    <name type="synonym">Wangiella dermatitidis</name>
    <dbReference type="NCBI Taxonomy" id="5970"/>
    <lineage>
        <taxon>Eukaryota</taxon>
        <taxon>Fungi</taxon>
        <taxon>Dikarya</taxon>
        <taxon>Ascomycota</taxon>
        <taxon>Pezizomycotina</taxon>
        <taxon>Eurotiomycetes</taxon>
        <taxon>Chaetothyriomycetidae</taxon>
        <taxon>Chaetothyriales</taxon>
        <taxon>Herpotrichiellaceae</taxon>
        <taxon>Exophiala</taxon>
    </lineage>
</organism>
<feature type="region of interest" description="Disordered" evidence="1">
    <location>
        <begin position="1"/>
        <end position="39"/>
    </location>
</feature>
<accession>A0AAN6EV96</accession>
<dbReference type="Gene3D" id="3.40.50.300">
    <property type="entry name" value="P-loop containing nucleotide triphosphate hydrolases"/>
    <property type="match status" value="1"/>
</dbReference>
<dbReference type="AlphaFoldDB" id="A0AAN6EV96"/>
<gene>
    <name evidence="2" type="primary">NRK1</name>
    <name evidence="2" type="ORF">HRR80_004320</name>
</gene>
<feature type="region of interest" description="Disordered" evidence="1">
    <location>
        <begin position="88"/>
        <end position="117"/>
    </location>
</feature>
<dbReference type="CDD" id="cd02024">
    <property type="entry name" value="NRK1"/>
    <property type="match status" value="1"/>
</dbReference>
<proteinExistence type="predicted"/>
<evidence type="ECO:0000313" key="2">
    <source>
        <dbReference type="EMBL" id="KAJ8991699.1"/>
    </source>
</evidence>
<reference evidence="2" key="1">
    <citation type="submission" date="2023-01" db="EMBL/GenBank/DDBJ databases">
        <title>Exophiala dermititidis isolated from Cystic Fibrosis Patient.</title>
        <authorList>
            <person name="Kurbessoian T."/>
            <person name="Crocker A."/>
            <person name="Murante D."/>
            <person name="Hogan D.A."/>
            <person name="Stajich J.E."/>
        </authorList>
    </citation>
    <scope>NUCLEOTIDE SEQUENCE</scope>
    <source>
        <strain evidence="2">Ex8</strain>
    </source>
</reference>
<name>A0AAN6EV96_EXODE</name>
<keyword evidence="2" id="KW-0808">Transferase</keyword>
<keyword evidence="2" id="KW-0418">Kinase</keyword>
<dbReference type="PANTHER" id="PTHR10285">
    <property type="entry name" value="URIDINE KINASE"/>
    <property type="match status" value="1"/>
</dbReference>
<dbReference type="Proteomes" id="UP001161757">
    <property type="component" value="Unassembled WGS sequence"/>
</dbReference>
<evidence type="ECO:0000256" key="1">
    <source>
        <dbReference type="SAM" id="MobiDB-lite"/>
    </source>
</evidence>
<dbReference type="GO" id="GO:0016301">
    <property type="term" value="F:kinase activity"/>
    <property type="evidence" value="ECO:0007669"/>
    <property type="project" value="UniProtKB-KW"/>
</dbReference>
<dbReference type="InterPro" id="IPR027417">
    <property type="entry name" value="P-loop_NTPase"/>
</dbReference>
<comment type="caution">
    <text evidence="2">The sequence shown here is derived from an EMBL/GenBank/DDBJ whole genome shotgun (WGS) entry which is preliminary data.</text>
</comment>
<dbReference type="SUPFAM" id="SSF52540">
    <property type="entry name" value="P-loop containing nucleoside triphosphate hydrolases"/>
    <property type="match status" value="1"/>
</dbReference>